<dbReference type="EMBL" id="JANEYF010003621">
    <property type="protein sequence ID" value="KAJ8935122.1"/>
    <property type="molecule type" value="Genomic_DNA"/>
</dbReference>
<keyword evidence="2" id="KW-1185">Reference proteome</keyword>
<dbReference type="Proteomes" id="UP001162156">
    <property type="component" value="Unassembled WGS sequence"/>
</dbReference>
<name>A0AAV8X8W8_9CUCU</name>
<evidence type="ECO:0000313" key="1">
    <source>
        <dbReference type="EMBL" id="KAJ8935122.1"/>
    </source>
</evidence>
<dbReference type="AlphaFoldDB" id="A0AAV8X8W8"/>
<evidence type="ECO:0000313" key="2">
    <source>
        <dbReference type="Proteomes" id="UP001162156"/>
    </source>
</evidence>
<sequence length="150" mass="17437">MKRHSQNEGDNAHSVIERQINRAKKAGPIYSPEQYVSLIRCAKKTGAPYKVLELYHDDIHDLKSLNSDLGWLNNIKDEDRNSFKLTEVKVLKVEKAHPGILFYKTTYEQNDYQQIKVLKERRNSVDGIEKLVLKKAYKKKIGITEKKRPA</sequence>
<accession>A0AAV8X8W8</accession>
<reference evidence="1" key="1">
    <citation type="journal article" date="2023" name="Insect Mol. Biol.">
        <title>Genome sequencing provides insights into the evolution of gene families encoding plant cell wall-degrading enzymes in longhorned beetles.</title>
        <authorList>
            <person name="Shin N.R."/>
            <person name="Okamura Y."/>
            <person name="Kirsch R."/>
            <person name="Pauchet Y."/>
        </authorList>
    </citation>
    <scope>NUCLEOTIDE SEQUENCE</scope>
    <source>
        <strain evidence="1">RBIC_L_NR</strain>
    </source>
</reference>
<protein>
    <submittedName>
        <fullName evidence="1">Uncharacterized protein</fullName>
    </submittedName>
</protein>
<organism evidence="1 2">
    <name type="scientific">Rhamnusium bicolor</name>
    <dbReference type="NCBI Taxonomy" id="1586634"/>
    <lineage>
        <taxon>Eukaryota</taxon>
        <taxon>Metazoa</taxon>
        <taxon>Ecdysozoa</taxon>
        <taxon>Arthropoda</taxon>
        <taxon>Hexapoda</taxon>
        <taxon>Insecta</taxon>
        <taxon>Pterygota</taxon>
        <taxon>Neoptera</taxon>
        <taxon>Endopterygota</taxon>
        <taxon>Coleoptera</taxon>
        <taxon>Polyphaga</taxon>
        <taxon>Cucujiformia</taxon>
        <taxon>Chrysomeloidea</taxon>
        <taxon>Cerambycidae</taxon>
        <taxon>Lepturinae</taxon>
        <taxon>Rhagiini</taxon>
        <taxon>Rhamnusium</taxon>
    </lineage>
</organism>
<gene>
    <name evidence="1" type="ORF">NQ314_012986</name>
</gene>
<comment type="caution">
    <text evidence="1">The sequence shown here is derived from an EMBL/GenBank/DDBJ whole genome shotgun (WGS) entry which is preliminary data.</text>
</comment>
<proteinExistence type="predicted"/>